<evidence type="ECO:0000256" key="1">
    <source>
        <dbReference type="SAM" id="Phobius"/>
    </source>
</evidence>
<organism evidence="3">
    <name type="scientific">Arundo donax</name>
    <name type="common">Giant reed</name>
    <name type="synonym">Donax arundinaceus</name>
    <dbReference type="NCBI Taxonomy" id="35708"/>
    <lineage>
        <taxon>Eukaryota</taxon>
        <taxon>Viridiplantae</taxon>
        <taxon>Streptophyta</taxon>
        <taxon>Embryophyta</taxon>
        <taxon>Tracheophyta</taxon>
        <taxon>Spermatophyta</taxon>
        <taxon>Magnoliopsida</taxon>
        <taxon>Liliopsida</taxon>
        <taxon>Poales</taxon>
        <taxon>Poaceae</taxon>
        <taxon>PACMAD clade</taxon>
        <taxon>Arundinoideae</taxon>
        <taxon>Arundineae</taxon>
        <taxon>Arundo</taxon>
    </lineage>
</organism>
<feature type="transmembrane region" description="Helical" evidence="1">
    <location>
        <begin position="84"/>
        <end position="101"/>
    </location>
</feature>
<dbReference type="EMBL" id="GBRH01160297">
    <property type="protein sequence ID" value="JAE37599.1"/>
    <property type="molecule type" value="Transcribed_RNA"/>
</dbReference>
<reference evidence="3" key="1">
    <citation type="submission" date="2014-09" db="EMBL/GenBank/DDBJ databases">
        <authorList>
            <person name="Magalhaes I.L.F."/>
            <person name="Oliveira U."/>
            <person name="Santos F.R."/>
            <person name="Vidigal T.H.D.A."/>
            <person name="Brescovit A.D."/>
            <person name="Santos A.J."/>
        </authorList>
    </citation>
    <scope>NUCLEOTIDE SEQUENCE</scope>
    <source>
        <tissue evidence="3">Shoot tissue taken approximately 20 cm above the soil surface</tissue>
    </source>
</reference>
<protein>
    <recommendedName>
        <fullName evidence="2">ABCC10-like N-terminal domain-containing protein</fullName>
    </recommendedName>
</protein>
<keyword evidence="1" id="KW-1133">Transmembrane helix</keyword>
<feature type="domain" description="ABCC10-like N-terminal" evidence="2">
    <location>
        <begin position="33"/>
        <end position="102"/>
    </location>
</feature>
<evidence type="ECO:0000259" key="2">
    <source>
        <dbReference type="Pfam" id="PF24358"/>
    </source>
</evidence>
<accession>A0A0A9HP71</accession>
<dbReference type="Pfam" id="PF24358">
    <property type="entry name" value="ABCC10_N"/>
    <property type="match status" value="1"/>
</dbReference>
<reference evidence="3" key="2">
    <citation type="journal article" date="2015" name="Data Brief">
        <title>Shoot transcriptome of the giant reed, Arundo donax.</title>
        <authorList>
            <person name="Barrero R.A."/>
            <person name="Guerrero F.D."/>
            <person name="Moolhuijzen P."/>
            <person name="Goolsby J.A."/>
            <person name="Tidwell J."/>
            <person name="Bellgard S.E."/>
            <person name="Bellgard M.I."/>
        </authorList>
    </citation>
    <scope>NUCLEOTIDE SEQUENCE</scope>
    <source>
        <tissue evidence="3">Shoot tissue taken approximately 20 cm above the soil surface</tissue>
    </source>
</reference>
<sequence length="142" mass="15575">MDAGEQLQSGCFCLCATLVVGNPISRNHFDPYTFVFSIRGQFLGVTFVRVWSVLLIIYASYICCSSVVYMLANKAITMKACLDVLFLPCALLLLIYGIWHIKDDDDDEGTENALCKPLNNTVDDSADSASHVTLLLKLGLSA</sequence>
<dbReference type="InterPro" id="IPR056228">
    <property type="entry name" value="ABCC10-like_N"/>
</dbReference>
<keyword evidence="1" id="KW-0812">Transmembrane</keyword>
<dbReference type="AlphaFoldDB" id="A0A0A9HP71"/>
<proteinExistence type="predicted"/>
<evidence type="ECO:0000313" key="3">
    <source>
        <dbReference type="EMBL" id="JAE37599.1"/>
    </source>
</evidence>
<name>A0A0A9HP71_ARUDO</name>
<keyword evidence="1" id="KW-0472">Membrane</keyword>
<feature type="transmembrane region" description="Helical" evidence="1">
    <location>
        <begin position="50"/>
        <end position="72"/>
    </location>
</feature>